<dbReference type="EMBL" id="QFVR01000009">
    <property type="protein sequence ID" value="PWI25400.1"/>
    <property type="molecule type" value="Genomic_DNA"/>
</dbReference>
<sequence length="64" mass="6940">MSGVPKLIEQAPLYMAPYKALLNDKKIARTPAEKQVGSNPLFSSTVKIKRAILVGGKPSLFLTI</sequence>
<name>A0A2U3ALM1_9BACL</name>
<comment type="caution">
    <text evidence="1">The sequence shown here is derived from an EMBL/GenBank/DDBJ whole genome shotgun (WGS) entry which is preliminary data.</text>
</comment>
<keyword evidence="2" id="KW-1185">Reference proteome</keyword>
<protein>
    <submittedName>
        <fullName evidence="1">Uncharacterized protein</fullName>
    </submittedName>
</protein>
<evidence type="ECO:0000313" key="1">
    <source>
        <dbReference type="EMBL" id="PWI25400.1"/>
    </source>
</evidence>
<proteinExistence type="predicted"/>
<accession>A0A2U3ALM1</accession>
<evidence type="ECO:0000313" key="2">
    <source>
        <dbReference type="Proteomes" id="UP000245938"/>
    </source>
</evidence>
<dbReference type="Proteomes" id="UP000245938">
    <property type="component" value="Unassembled WGS sequence"/>
</dbReference>
<dbReference type="AlphaFoldDB" id="A0A2U3ALM1"/>
<reference evidence="1 2" key="1">
    <citation type="submission" date="2018-05" db="EMBL/GenBank/DDBJ databases">
        <title>Kurthia sibirica genome sequence.</title>
        <authorList>
            <person name="Maclea K.S."/>
            <person name="Goen A.E."/>
        </authorList>
    </citation>
    <scope>NUCLEOTIDE SEQUENCE [LARGE SCALE GENOMIC DNA]</scope>
    <source>
        <strain evidence="1 2">ATCC 49154</strain>
    </source>
</reference>
<gene>
    <name evidence="1" type="ORF">DEX24_08665</name>
</gene>
<organism evidence="1 2">
    <name type="scientific">Kurthia sibirica</name>
    <dbReference type="NCBI Taxonomy" id="202750"/>
    <lineage>
        <taxon>Bacteria</taxon>
        <taxon>Bacillati</taxon>
        <taxon>Bacillota</taxon>
        <taxon>Bacilli</taxon>
        <taxon>Bacillales</taxon>
        <taxon>Caryophanaceae</taxon>
        <taxon>Kurthia</taxon>
    </lineage>
</organism>